<organism evidence="1 2">
    <name type="scientific">Gemmata algarum</name>
    <dbReference type="NCBI Taxonomy" id="2975278"/>
    <lineage>
        <taxon>Bacteria</taxon>
        <taxon>Pseudomonadati</taxon>
        <taxon>Planctomycetota</taxon>
        <taxon>Planctomycetia</taxon>
        <taxon>Gemmatales</taxon>
        <taxon>Gemmataceae</taxon>
        <taxon>Gemmata</taxon>
    </lineage>
</organism>
<comment type="caution">
    <text evidence="1">The sequence shown here is derived from an EMBL/GenBank/DDBJ whole genome shotgun (WGS) entry which is preliminary data.</text>
</comment>
<dbReference type="Proteomes" id="UP001272242">
    <property type="component" value="Unassembled WGS sequence"/>
</dbReference>
<dbReference type="EMBL" id="JAXBLV010000056">
    <property type="protein sequence ID" value="MDY3558747.1"/>
    <property type="molecule type" value="Genomic_DNA"/>
</dbReference>
<sequence length="415" mass="46024">MSDSASAVELPVSRPSGATNAAFAACFDEPLERALDLSTWHPGTDLVREYARVTAEIEQAVENEDEAHREIRDNVIPQLSFLEGAPPEAGHYVVPEADIKAVQHNLLFNGKTEACDGTTQVHDTLALTVYQIGVCLVSYSGNQGSWSQRLFRRDLRERHENPAEEVLRLLETRAARAGLNQPDRRDGLSELAQRAVMSHAEMAALVKKSNAQWKMGHGSPAPYQLLLSASNPDVMISSVKLMRDLIETHKKFVFVASEPENRAYLTIGQALRPREYAIVGTLDERIERFIKSIHFTGTPTVDDRWDGESLDPEGWVARFRDRVASQVLVGVYRASLFAPAQIFYAHRDHFEIAARIALADSEMQPNRGFPVLIDLADRTCKSVYGGGSLNDIAVAAYARSGAGLRFGSERQNRPE</sequence>
<dbReference type="RefSeq" id="WP_320685630.1">
    <property type="nucleotide sequence ID" value="NZ_JAXBLV010000056.1"/>
</dbReference>
<protein>
    <submittedName>
        <fullName evidence="1">Uncharacterized protein</fullName>
    </submittedName>
</protein>
<keyword evidence="2" id="KW-1185">Reference proteome</keyword>
<proteinExistence type="predicted"/>
<reference evidence="2" key="1">
    <citation type="journal article" date="2023" name="Mar. Drugs">
        <title>Gemmata algarum, a Novel Planctomycete Isolated from an Algal Mat, Displays Antimicrobial Activity.</title>
        <authorList>
            <person name="Kumar G."/>
            <person name="Kallscheuer N."/>
            <person name="Kashif M."/>
            <person name="Ahamad S."/>
            <person name="Jagadeeshwari U."/>
            <person name="Pannikurungottu S."/>
            <person name="Haufschild T."/>
            <person name="Kabuu M."/>
            <person name="Sasikala C."/>
            <person name="Jogler C."/>
            <person name="Ramana C."/>
        </authorList>
    </citation>
    <scope>NUCLEOTIDE SEQUENCE [LARGE SCALE GENOMIC DNA]</scope>
    <source>
        <strain evidence="2">JC673</strain>
    </source>
</reference>
<name>A0ABU5EVS1_9BACT</name>
<gene>
    <name evidence="1" type="ORF">R5W23_005904</name>
</gene>
<evidence type="ECO:0000313" key="1">
    <source>
        <dbReference type="EMBL" id="MDY3558747.1"/>
    </source>
</evidence>
<evidence type="ECO:0000313" key="2">
    <source>
        <dbReference type="Proteomes" id="UP001272242"/>
    </source>
</evidence>
<accession>A0ABU5EVS1</accession>